<evidence type="ECO:0000313" key="1">
    <source>
        <dbReference type="EMBL" id="KAF0756120.1"/>
    </source>
</evidence>
<sequence length="70" mass="8418">MFDQLPSSFINIINNCVIRSNISSYDLCDKWITEFSEITNTSWVVRNTKKNCERFVYRKDYVCHHSSYQK</sequence>
<dbReference type="OrthoDB" id="1902038at2759"/>
<gene>
    <name evidence="1" type="ORF">FWK35_00004776</name>
</gene>
<organism evidence="1 2">
    <name type="scientific">Aphis craccivora</name>
    <name type="common">Cowpea aphid</name>
    <dbReference type="NCBI Taxonomy" id="307492"/>
    <lineage>
        <taxon>Eukaryota</taxon>
        <taxon>Metazoa</taxon>
        <taxon>Ecdysozoa</taxon>
        <taxon>Arthropoda</taxon>
        <taxon>Hexapoda</taxon>
        <taxon>Insecta</taxon>
        <taxon>Pterygota</taxon>
        <taxon>Neoptera</taxon>
        <taxon>Paraneoptera</taxon>
        <taxon>Hemiptera</taxon>
        <taxon>Sternorrhyncha</taxon>
        <taxon>Aphidomorpha</taxon>
        <taxon>Aphidoidea</taxon>
        <taxon>Aphididae</taxon>
        <taxon>Aphidini</taxon>
        <taxon>Aphis</taxon>
        <taxon>Aphis</taxon>
    </lineage>
</organism>
<dbReference type="EMBL" id="VUJU01003938">
    <property type="protein sequence ID" value="KAF0756120.1"/>
    <property type="molecule type" value="Genomic_DNA"/>
</dbReference>
<accession>A0A6G0YHS3</accession>
<proteinExistence type="predicted"/>
<reference evidence="1 2" key="1">
    <citation type="submission" date="2019-08" db="EMBL/GenBank/DDBJ databases">
        <title>Whole genome of Aphis craccivora.</title>
        <authorList>
            <person name="Voronova N.V."/>
            <person name="Shulinski R.S."/>
            <person name="Bandarenka Y.V."/>
            <person name="Zhorov D.G."/>
            <person name="Warner D."/>
        </authorList>
    </citation>
    <scope>NUCLEOTIDE SEQUENCE [LARGE SCALE GENOMIC DNA]</scope>
    <source>
        <strain evidence="1">180601</strain>
        <tissue evidence="1">Whole Body</tissue>
    </source>
</reference>
<name>A0A6G0YHS3_APHCR</name>
<comment type="caution">
    <text evidence="1">The sequence shown here is derived from an EMBL/GenBank/DDBJ whole genome shotgun (WGS) entry which is preliminary data.</text>
</comment>
<feature type="non-terminal residue" evidence="1">
    <location>
        <position position="70"/>
    </location>
</feature>
<protein>
    <submittedName>
        <fullName evidence="1">SWIM-type domain-containing protein</fullName>
    </submittedName>
</protein>
<keyword evidence="2" id="KW-1185">Reference proteome</keyword>
<dbReference type="Proteomes" id="UP000478052">
    <property type="component" value="Unassembled WGS sequence"/>
</dbReference>
<evidence type="ECO:0000313" key="2">
    <source>
        <dbReference type="Proteomes" id="UP000478052"/>
    </source>
</evidence>
<dbReference type="AlphaFoldDB" id="A0A6G0YHS3"/>